<name>A0A166B583_9AGAM</name>
<dbReference type="AlphaFoldDB" id="A0A166B583"/>
<evidence type="ECO:0000313" key="1">
    <source>
        <dbReference type="EMBL" id="KZT36009.1"/>
    </source>
</evidence>
<gene>
    <name evidence="1" type="ORF">SISSUDRAFT_102743</name>
</gene>
<evidence type="ECO:0008006" key="3">
    <source>
        <dbReference type="Google" id="ProtNLM"/>
    </source>
</evidence>
<sequence length="274" mass="31314">MASSIDRQARPNRARKPHLPPELIIYIISVVSTVDLPSMTRLARLNRTWQPVVERTLYHSVILTTIRQIKLFADHVSSPRKALVLHLALYPEIPYKFIQCLGDFNDCVNVTSLALNSNCRINHRAWSDLRPEHLSLALNQPIVLGSLHRQHYVWHDITRLTLRVPCYDISAMHLFSEGESETSLEELCLEVDSAEIDATQVIRDANKLLSIGIRLVLVVPPNAYLTQRVSKWLFQWDPVSAHDKPPNLHIFQRSLLPNTLISIDWWAPIPAIAV</sequence>
<dbReference type="EMBL" id="KV428120">
    <property type="protein sequence ID" value="KZT36009.1"/>
    <property type="molecule type" value="Genomic_DNA"/>
</dbReference>
<organism evidence="1 2">
    <name type="scientific">Sistotremastrum suecicum HHB10207 ss-3</name>
    <dbReference type="NCBI Taxonomy" id="1314776"/>
    <lineage>
        <taxon>Eukaryota</taxon>
        <taxon>Fungi</taxon>
        <taxon>Dikarya</taxon>
        <taxon>Basidiomycota</taxon>
        <taxon>Agaricomycotina</taxon>
        <taxon>Agaricomycetes</taxon>
        <taxon>Sistotremastrales</taxon>
        <taxon>Sistotremastraceae</taxon>
        <taxon>Sistotremastrum</taxon>
    </lineage>
</organism>
<protein>
    <recommendedName>
        <fullName evidence="3">F-box domain-containing protein</fullName>
    </recommendedName>
</protein>
<keyword evidence="2" id="KW-1185">Reference proteome</keyword>
<evidence type="ECO:0000313" key="2">
    <source>
        <dbReference type="Proteomes" id="UP000076798"/>
    </source>
</evidence>
<reference evidence="1 2" key="1">
    <citation type="journal article" date="2016" name="Mol. Biol. Evol.">
        <title>Comparative Genomics of Early-Diverging Mushroom-Forming Fungi Provides Insights into the Origins of Lignocellulose Decay Capabilities.</title>
        <authorList>
            <person name="Nagy L.G."/>
            <person name="Riley R."/>
            <person name="Tritt A."/>
            <person name="Adam C."/>
            <person name="Daum C."/>
            <person name="Floudas D."/>
            <person name="Sun H."/>
            <person name="Yadav J.S."/>
            <person name="Pangilinan J."/>
            <person name="Larsson K.H."/>
            <person name="Matsuura K."/>
            <person name="Barry K."/>
            <person name="Labutti K."/>
            <person name="Kuo R."/>
            <person name="Ohm R.A."/>
            <person name="Bhattacharya S.S."/>
            <person name="Shirouzu T."/>
            <person name="Yoshinaga Y."/>
            <person name="Martin F.M."/>
            <person name="Grigoriev I.V."/>
            <person name="Hibbett D.S."/>
        </authorList>
    </citation>
    <scope>NUCLEOTIDE SEQUENCE [LARGE SCALE GENOMIC DNA]</scope>
    <source>
        <strain evidence="1 2">HHB10207 ss-3</strain>
    </source>
</reference>
<dbReference type="Proteomes" id="UP000076798">
    <property type="component" value="Unassembled WGS sequence"/>
</dbReference>
<proteinExistence type="predicted"/>
<accession>A0A166B583</accession>